<dbReference type="AlphaFoldDB" id="A0A6J4IK52"/>
<proteinExistence type="predicted"/>
<dbReference type="InterPro" id="IPR052018">
    <property type="entry name" value="PHP_domain"/>
</dbReference>
<dbReference type="PANTHER" id="PTHR42924:SF3">
    <property type="entry name" value="POLYMERASE_HISTIDINOL PHOSPHATASE N-TERMINAL DOMAIN-CONTAINING PROTEIN"/>
    <property type="match status" value="1"/>
</dbReference>
<dbReference type="InterPro" id="IPR003141">
    <property type="entry name" value="Pol/His_phosphatase_N"/>
</dbReference>
<dbReference type="InterPro" id="IPR004013">
    <property type="entry name" value="PHP_dom"/>
</dbReference>
<gene>
    <name evidence="2" type="ORF">AVDCRST_MAG63-1998</name>
</gene>
<name>A0A6J4IK52_9BACT</name>
<dbReference type="Pfam" id="PF02811">
    <property type="entry name" value="PHP"/>
    <property type="match status" value="1"/>
</dbReference>
<dbReference type="SMART" id="SM00481">
    <property type="entry name" value="POLIIIAc"/>
    <property type="match status" value="1"/>
</dbReference>
<organism evidence="2">
    <name type="scientific">uncultured Armatimonadetes bacterium</name>
    <dbReference type="NCBI Taxonomy" id="157466"/>
    <lineage>
        <taxon>Bacteria</taxon>
        <taxon>Bacillati</taxon>
        <taxon>Armatimonadota</taxon>
        <taxon>environmental samples</taxon>
    </lineage>
</organism>
<dbReference type="InterPro" id="IPR016195">
    <property type="entry name" value="Pol/histidinol_Pase-like"/>
</dbReference>
<dbReference type="CDD" id="cd07438">
    <property type="entry name" value="PHP_HisPPase_AMP"/>
    <property type="match status" value="1"/>
</dbReference>
<evidence type="ECO:0000313" key="2">
    <source>
        <dbReference type="EMBL" id="CAA9252645.1"/>
    </source>
</evidence>
<evidence type="ECO:0000259" key="1">
    <source>
        <dbReference type="SMART" id="SM00481"/>
    </source>
</evidence>
<dbReference type="GO" id="GO:0035312">
    <property type="term" value="F:5'-3' DNA exonuclease activity"/>
    <property type="evidence" value="ECO:0007669"/>
    <property type="project" value="TreeGrafter"/>
</dbReference>
<feature type="domain" description="Polymerase/histidinol phosphatase N-terminal" evidence="1">
    <location>
        <begin position="3"/>
        <end position="68"/>
    </location>
</feature>
<sequence length="284" mass="29394">MYADLHAHTTASDGSATPTELVRQAAALGLSLLAVTDHDTTGGVAEAMRAAREAGVRLLPGVELSAEGPPGKCHLLGLGIDPGHAGLNAKLEQLSAARRARAARIVERFQALGVDLTLEDVDAATPDGANVGRPHLAKALLQKGAVATMQEAFDRYLADGGPAYVPKMVLPPAEAIALIHDAGGLAFLAHPGLLKLDAGETPRDRLLALRNLGLDGVEAYYSQHTLPQTDRYLDLARDLGLLVTGGSDFHGANKPGVPLGVVTNGHGVPLDALPAILRDWSAGG</sequence>
<accession>A0A6J4IK52</accession>
<reference evidence="2" key="1">
    <citation type="submission" date="2020-02" db="EMBL/GenBank/DDBJ databases">
        <authorList>
            <person name="Meier V. D."/>
        </authorList>
    </citation>
    <scope>NUCLEOTIDE SEQUENCE</scope>
    <source>
        <strain evidence="2">AVDCRST_MAG63</strain>
    </source>
</reference>
<dbReference type="GO" id="GO:0004534">
    <property type="term" value="F:5'-3' RNA exonuclease activity"/>
    <property type="evidence" value="ECO:0007669"/>
    <property type="project" value="TreeGrafter"/>
</dbReference>
<dbReference type="Gene3D" id="1.10.150.650">
    <property type="match status" value="1"/>
</dbReference>
<dbReference type="SUPFAM" id="SSF89550">
    <property type="entry name" value="PHP domain-like"/>
    <property type="match status" value="1"/>
</dbReference>
<dbReference type="PANTHER" id="PTHR42924">
    <property type="entry name" value="EXONUCLEASE"/>
    <property type="match status" value="1"/>
</dbReference>
<dbReference type="Gene3D" id="3.20.20.140">
    <property type="entry name" value="Metal-dependent hydrolases"/>
    <property type="match status" value="1"/>
</dbReference>
<protein>
    <submittedName>
        <fullName evidence="2">FIG00031715: Predicted metal-dependent phosphoesterases (PHP family)</fullName>
    </submittedName>
</protein>
<dbReference type="EMBL" id="CADCTO010000259">
    <property type="protein sequence ID" value="CAA9252645.1"/>
    <property type="molecule type" value="Genomic_DNA"/>
</dbReference>